<dbReference type="STRING" id="1195236.CTER_4466"/>
<reference evidence="1 2" key="1">
    <citation type="journal article" date="2013" name="Genome Announc.">
        <title>Draft Genome Sequence of the Cellulolytic, Mesophilic, Anaerobic Bacterium Clostridium termitidis Strain CT1112 (DSM 5398).</title>
        <authorList>
            <person name="Lal S."/>
            <person name="Ramachandran U."/>
            <person name="Zhang X."/>
            <person name="Munir R."/>
            <person name="Sparling R."/>
            <person name="Levin D.B."/>
        </authorList>
    </citation>
    <scope>NUCLEOTIDE SEQUENCE [LARGE SCALE GENOMIC DNA]</scope>
    <source>
        <strain evidence="1 2">CT1112</strain>
    </source>
</reference>
<proteinExistence type="predicted"/>
<evidence type="ECO:0000313" key="2">
    <source>
        <dbReference type="Proteomes" id="UP000014155"/>
    </source>
</evidence>
<accession>S0FL17</accession>
<evidence type="ECO:0008006" key="3">
    <source>
        <dbReference type="Google" id="ProtNLM"/>
    </source>
</evidence>
<comment type="caution">
    <text evidence="1">The sequence shown here is derived from an EMBL/GenBank/DDBJ whole genome shotgun (WGS) entry which is preliminary data.</text>
</comment>
<sequence length="429" mass="49870">MKNKQGTENGWRKLDNTANVFPVIASKTYSSVYRISVRLMHEISEEILQEALNETLPWFSSFNVKLKRGVFWHYFESNKKQPVVEKEQTYPCAYIDPNTNNQFLFKVTYFDKRINLEVFHAITDGTGALKFLKALTYNYIKLTYREQLSEEILEMPVVDVVSDIEDSYRKNYRKLSYKKVKARSAFKLKGEKLPILTMNVIHGLVSANVMVDFCRRYKVSLTQYIAALIIWCIYKEYMNEQPHKKPIKVNIPVNLRHFFNSTTEMNFFSYINVGITIEKNEYTFEEMLEITRGQFMSQLTKENLSHLISDNVSTERNILIRVAPLPVKNVGVKIAYMGSEKNNSSVISNIGKVEVLEEFKEYIDRFEVLLSVSKSEPIKCGVCSYGDKLVISFASILKETYLQRAFFRHLTEQGIEVIIESNGVGYEKM</sequence>
<name>S0FL17_RUMCE</name>
<keyword evidence="2" id="KW-1185">Reference proteome</keyword>
<dbReference type="AlphaFoldDB" id="S0FL17"/>
<dbReference type="Proteomes" id="UP000014155">
    <property type="component" value="Unassembled WGS sequence"/>
</dbReference>
<dbReference type="PATRIC" id="fig|1195236.3.peg.4650"/>
<dbReference type="EMBL" id="AORV01000063">
    <property type="protein sequence ID" value="EMS69859.1"/>
    <property type="molecule type" value="Genomic_DNA"/>
</dbReference>
<evidence type="ECO:0000313" key="1">
    <source>
        <dbReference type="EMBL" id="EMS69859.1"/>
    </source>
</evidence>
<dbReference type="RefSeq" id="WP_004629540.1">
    <property type="nucleotide sequence ID" value="NZ_AORV01000063.1"/>
</dbReference>
<dbReference type="eggNOG" id="COG4908">
    <property type="taxonomic scope" value="Bacteria"/>
</dbReference>
<protein>
    <recommendedName>
        <fullName evidence="3">Alcohol acetyltransferase</fullName>
    </recommendedName>
</protein>
<gene>
    <name evidence="1" type="ORF">CTER_4466</name>
</gene>
<organism evidence="1 2">
    <name type="scientific">Ruminiclostridium cellobioparum subsp. termitidis CT1112</name>
    <dbReference type="NCBI Taxonomy" id="1195236"/>
    <lineage>
        <taxon>Bacteria</taxon>
        <taxon>Bacillati</taxon>
        <taxon>Bacillota</taxon>
        <taxon>Clostridia</taxon>
        <taxon>Eubacteriales</taxon>
        <taxon>Oscillospiraceae</taxon>
        <taxon>Ruminiclostridium</taxon>
    </lineage>
</organism>